<evidence type="ECO:0000313" key="2">
    <source>
        <dbReference type="Proteomes" id="UP001431186"/>
    </source>
</evidence>
<dbReference type="EMBL" id="AP025285">
    <property type="protein sequence ID" value="BDC91401.1"/>
    <property type="molecule type" value="Genomic_DNA"/>
</dbReference>
<keyword evidence="2" id="KW-1185">Reference proteome</keyword>
<gene>
    <name evidence="1" type="ORF">ATTO_12730</name>
</gene>
<dbReference type="KEGG" id="lcal:ATTO_12730"/>
<reference evidence="1" key="1">
    <citation type="submission" date="2021-11" db="EMBL/GenBank/DDBJ databases">
        <title>Complete genome sequence of Atopobiaceae bacterium TOC12.</title>
        <authorList>
            <person name="Morinaga K."/>
            <person name="Kusada H."/>
            <person name="Tamaki H."/>
        </authorList>
    </citation>
    <scope>NUCLEOTIDE SEQUENCE</scope>
    <source>
        <strain evidence="1">TOC12</strain>
    </source>
</reference>
<name>A0AAU9CH24_9ACTN</name>
<accession>A0AAU9CH24</accession>
<organism evidence="1 2">
    <name type="scientific">Leptogranulimonas caecicola</name>
    <dbReference type="NCBI Taxonomy" id="2894156"/>
    <lineage>
        <taxon>Bacteria</taxon>
        <taxon>Bacillati</taxon>
        <taxon>Actinomycetota</taxon>
        <taxon>Coriobacteriia</taxon>
        <taxon>Coriobacteriales</taxon>
        <taxon>Kribbibacteriaceae</taxon>
        <taxon>Leptogranulimonas</taxon>
    </lineage>
</organism>
<protein>
    <submittedName>
        <fullName evidence="1">Uncharacterized protein</fullName>
    </submittedName>
</protein>
<sequence length="47" mass="4944">MSEKGCGPIDLTSPTVEVEVVGIELVGLLEVGYQLVAMVFPGPGQKR</sequence>
<dbReference type="AlphaFoldDB" id="A0AAU9CH24"/>
<dbReference type="Proteomes" id="UP001431186">
    <property type="component" value="Chromosome"/>
</dbReference>
<proteinExistence type="predicted"/>
<evidence type="ECO:0000313" key="1">
    <source>
        <dbReference type="EMBL" id="BDC91401.1"/>
    </source>
</evidence>